<keyword evidence="6" id="KW-1185">Reference proteome</keyword>
<feature type="binding site" evidence="4">
    <location>
        <position position="36"/>
    </location>
    <ligand>
        <name>S-adenosyl-L-methionine</name>
        <dbReference type="ChEBI" id="CHEBI:59789"/>
    </ligand>
</feature>
<dbReference type="InterPro" id="IPR043675">
    <property type="entry name" value="TrmR_methyltr"/>
</dbReference>
<dbReference type="PANTHER" id="PTHR10509">
    <property type="entry name" value="O-METHYLTRANSFERASE-RELATED"/>
    <property type="match status" value="1"/>
</dbReference>
<feature type="binding site" evidence="4">
    <location>
        <begin position="111"/>
        <end position="112"/>
    </location>
    <ligand>
        <name>S-adenosyl-L-methionine</name>
        <dbReference type="ChEBI" id="CHEBI:59789"/>
    </ligand>
</feature>
<dbReference type="PROSITE" id="PS51682">
    <property type="entry name" value="SAM_OMT_I"/>
    <property type="match status" value="1"/>
</dbReference>
<dbReference type="CDD" id="cd02440">
    <property type="entry name" value="AdoMet_MTases"/>
    <property type="match status" value="1"/>
</dbReference>
<comment type="function">
    <text evidence="4">Catalyzes the methylation of 5-hydroxyuridine (ho5U) to form 5-methoxyuridine (mo5U) at position 34 in tRNAs.</text>
</comment>
<dbReference type="Pfam" id="PF01596">
    <property type="entry name" value="Methyltransf_3"/>
    <property type="match status" value="1"/>
</dbReference>
<evidence type="ECO:0000256" key="4">
    <source>
        <dbReference type="HAMAP-Rule" id="MF_02217"/>
    </source>
</evidence>
<feature type="binding site" evidence="4">
    <location>
        <position position="130"/>
    </location>
    <ligand>
        <name>S-adenosyl-L-methionine</name>
        <dbReference type="ChEBI" id="CHEBI:59789"/>
    </ligand>
</feature>
<dbReference type="PANTHER" id="PTHR10509:SF14">
    <property type="entry name" value="CAFFEOYL-COA O-METHYLTRANSFERASE 3-RELATED"/>
    <property type="match status" value="1"/>
</dbReference>
<dbReference type="InterPro" id="IPR002935">
    <property type="entry name" value="SAM_O-MeTrfase"/>
</dbReference>
<keyword evidence="1 4" id="KW-0489">Methyltransferase</keyword>
<dbReference type="InterPro" id="IPR050362">
    <property type="entry name" value="Cation-dep_OMT"/>
</dbReference>
<keyword evidence="3 4" id="KW-0949">S-adenosyl-L-methionine</keyword>
<dbReference type="GO" id="GO:0008168">
    <property type="term" value="F:methyltransferase activity"/>
    <property type="evidence" value="ECO:0007669"/>
    <property type="project" value="UniProtKB-KW"/>
</dbReference>
<keyword evidence="4" id="KW-0819">tRNA processing</keyword>
<evidence type="ECO:0000256" key="2">
    <source>
        <dbReference type="ARBA" id="ARBA00022679"/>
    </source>
</evidence>
<comment type="caution">
    <text evidence="5">The sequence shown here is derived from an EMBL/GenBank/DDBJ whole genome shotgun (WGS) entry which is preliminary data.</text>
</comment>
<name>A0ABW2NFC5_9BACL</name>
<feature type="binding site" evidence="4">
    <location>
        <position position="66"/>
    </location>
    <ligand>
        <name>S-adenosyl-L-methionine</name>
        <dbReference type="ChEBI" id="CHEBI:59789"/>
    </ligand>
</feature>
<feature type="binding site" evidence="4">
    <location>
        <position position="157"/>
    </location>
    <ligand>
        <name>Mg(2+)</name>
        <dbReference type="ChEBI" id="CHEBI:18420"/>
    </ligand>
</feature>
<protein>
    <recommendedName>
        <fullName evidence="4">tRNA 5-hydroxyuridine methyltransferase</fullName>
        <ecNumber evidence="4">2.1.1.-</ecNumber>
    </recommendedName>
    <alternativeName>
        <fullName evidence="4">ho5U methyltransferase</fullName>
    </alternativeName>
</protein>
<comment type="subunit">
    <text evidence="4">Homodimer.</text>
</comment>
<dbReference type="Proteomes" id="UP001596483">
    <property type="component" value="Unassembled WGS sequence"/>
</dbReference>
<proteinExistence type="inferred from homology"/>
<feature type="binding site" evidence="4">
    <location>
        <position position="130"/>
    </location>
    <ligand>
        <name>Mg(2+)</name>
        <dbReference type="ChEBI" id="CHEBI:18420"/>
    </ligand>
</feature>
<keyword evidence="2 4" id="KW-0808">Transferase</keyword>
<evidence type="ECO:0000256" key="1">
    <source>
        <dbReference type="ARBA" id="ARBA00022603"/>
    </source>
</evidence>
<comment type="catalytic activity">
    <reaction evidence="4">
        <text>5-hydroxyuridine(34) in tRNA + S-adenosyl-L-methionine = 5-methoxyuridine(34) in tRNA + S-adenosyl-L-homocysteine + H(+)</text>
        <dbReference type="Rhea" id="RHEA:60524"/>
        <dbReference type="Rhea" id="RHEA-COMP:13381"/>
        <dbReference type="Rhea" id="RHEA-COMP:15591"/>
        <dbReference type="ChEBI" id="CHEBI:15378"/>
        <dbReference type="ChEBI" id="CHEBI:57856"/>
        <dbReference type="ChEBI" id="CHEBI:59789"/>
        <dbReference type="ChEBI" id="CHEBI:136877"/>
        <dbReference type="ChEBI" id="CHEBI:143860"/>
    </reaction>
</comment>
<evidence type="ECO:0000313" key="6">
    <source>
        <dbReference type="Proteomes" id="UP001596483"/>
    </source>
</evidence>
<keyword evidence="4" id="KW-0479">Metal-binding</keyword>
<dbReference type="RefSeq" id="WP_157295911.1">
    <property type="nucleotide sequence ID" value="NZ_JBHTCT010000012.1"/>
</dbReference>
<sequence length="221" mass="25105">MMEHEYSRYSEKLISPRPERILEIEQYARDQRVPIMQLEGMEALLQILRVQRPERILEIGTAIGYSAIRMAEALPGTEVVTIERDQAMQEKAEENIALSAASGRIRLVRGDALELGDNLPEGPFDALFIDAAKGQYRRFFDIYEPLLSSRGVIYCDNMFMHGLAAEDPKDIPRKNRTMIRKLKEFTEWLMSHPGYDSALLPVGDGLMISTKKETTEEGAAL</sequence>
<keyword evidence="4" id="KW-0460">Magnesium</keyword>
<accession>A0ABW2NFC5</accession>
<evidence type="ECO:0000256" key="3">
    <source>
        <dbReference type="ARBA" id="ARBA00022691"/>
    </source>
</evidence>
<dbReference type="GO" id="GO:0032259">
    <property type="term" value="P:methylation"/>
    <property type="evidence" value="ECO:0007669"/>
    <property type="project" value="UniProtKB-KW"/>
</dbReference>
<gene>
    <name evidence="4" type="primary">trmR</name>
    <name evidence="5" type="ORF">ACFQQH_06430</name>
</gene>
<feature type="binding site" evidence="4">
    <location>
        <position position="83"/>
    </location>
    <ligand>
        <name>S-adenosyl-L-methionine</name>
        <dbReference type="ChEBI" id="CHEBI:59789"/>
    </ligand>
</feature>
<reference evidence="6" key="1">
    <citation type="journal article" date="2019" name="Int. J. Syst. Evol. Microbiol.">
        <title>The Global Catalogue of Microorganisms (GCM) 10K type strain sequencing project: providing services to taxonomists for standard genome sequencing and annotation.</title>
        <authorList>
            <consortium name="The Broad Institute Genomics Platform"/>
            <consortium name="The Broad Institute Genome Sequencing Center for Infectious Disease"/>
            <person name="Wu L."/>
            <person name="Ma J."/>
        </authorList>
    </citation>
    <scope>NUCLEOTIDE SEQUENCE [LARGE SCALE GENOMIC DNA]</scope>
    <source>
        <strain evidence="6">JCM 4738</strain>
    </source>
</reference>
<organism evidence="5 6">
    <name type="scientific">Bhargavaea changchunensis</name>
    <dbReference type="NCBI Taxonomy" id="2134037"/>
    <lineage>
        <taxon>Bacteria</taxon>
        <taxon>Bacillati</taxon>
        <taxon>Bacillota</taxon>
        <taxon>Bacilli</taxon>
        <taxon>Bacillales</taxon>
        <taxon>Caryophanaceae</taxon>
        <taxon>Bhargavaea</taxon>
    </lineage>
</organism>
<dbReference type="EMBL" id="JBHTCT010000012">
    <property type="protein sequence ID" value="MFC7364766.1"/>
    <property type="molecule type" value="Genomic_DNA"/>
</dbReference>
<evidence type="ECO:0000313" key="5">
    <source>
        <dbReference type="EMBL" id="MFC7364766.1"/>
    </source>
</evidence>
<comment type="similarity">
    <text evidence="4">Belongs to the class I-like SAM-binding methyltransferase superfamily. Cation-dependent O-methyltransferase family.</text>
</comment>
<dbReference type="Gene3D" id="3.40.50.150">
    <property type="entry name" value="Vaccinia Virus protein VP39"/>
    <property type="match status" value="1"/>
</dbReference>
<dbReference type="EC" id="2.1.1.-" evidence="4"/>
<dbReference type="HAMAP" id="MF_02217">
    <property type="entry name" value="TrmR_methyltr"/>
    <property type="match status" value="1"/>
</dbReference>
<dbReference type="SUPFAM" id="SSF53335">
    <property type="entry name" value="S-adenosyl-L-methionine-dependent methyltransferases"/>
    <property type="match status" value="1"/>
</dbReference>
<dbReference type="InterPro" id="IPR029063">
    <property type="entry name" value="SAM-dependent_MTases_sf"/>
</dbReference>
<feature type="binding site" evidence="4">
    <location>
        <position position="156"/>
    </location>
    <ligand>
        <name>Mg(2+)</name>
        <dbReference type="ChEBI" id="CHEBI:18420"/>
    </ligand>
</feature>